<comment type="caution">
    <text evidence="1">The sequence shown here is derived from an EMBL/GenBank/DDBJ whole genome shotgun (WGS) entry which is preliminary data.</text>
</comment>
<proteinExistence type="predicted"/>
<dbReference type="EMBL" id="JAIWYP010000003">
    <property type="protein sequence ID" value="KAH3851962.1"/>
    <property type="molecule type" value="Genomic_DNA"/>
</dbReference>
<evidence type="ECO:0000313" key="2">
    <source>
        <dbReference type="Proteomes" id="UP000828390"/>
    </source>
</evidence>
<name>A0A9D4L4S4_DREPO</name>
<accession>A0A9D4L4S4</accession>
<evidence type="ECO:0000313" key="1">
    <source>
        <dbReference type="EMBL" id="KAH3851962.1"/>
    </source>
</evidence>
<reference evidence="1" key="2">
    <citation type="submission" date="2020-11" db="EMBL/GenBank/DDBJ databases">
        <authorList>
            <person name="McCartney M.A."/>
            <person name="Auch B."/>
            <person name="Kono T."/>
            <person name="Mallez S."/>
            <person name="Becker A."/>
            <person name="Gohl D.M."/>
            <person name="Silverstein K.A.T."/>
            <person name="Koren S."/>
            <person name="Bechman K.B."/>
            <person name="Herman A."/>
            <person name="Abrahante J.E."/>
            <person name="Garbe J."/>
        </authorList>
    </citation>
    <scope>NUCLEOTIDE SEQUENCE</scope>
    <source>
        <strain evidence="1">Duluth1</strain>
        <tissue evidence="1">Whole animal</tissue>
    </source>
</reference>
<protein>
    <submittedName>
        <fullName evidence="1">Uncharacterized protein</fullName>
    </submittedName>
</protein>
<organism evidence="1 2">
    <name type="scientific">Dreissena polymorpha</name>
    <name type="common">Zebra mussel</name>
    <name type="synonym">Mytilus polymorpha</name>
    <dbReference type="NCBI Taxonomy" id="45954"/>
    <lineage>
        <taxon>Eukaryota</taxon>
        <taxon>Metazoa</taxon>
        <taxon>Spiralia</taxon>
        <taxon>Lophotrochozoa</taxon>
        <taxon>Mollusca</taxon>
        <taxon>Bivalvia</taxon>
        <taxon>Autobranchia</taxon>
        <taxon>Heteroconchia</taxon>
        <taxon>Euheterodonta</taxon>
        <taxon>Imparidentia</taxon>
        <taxon>Neoheterodontei</taxon>
        <taxon>Myida</taxon>
        <taxon>Dreissenoidea</taxon>
        <taxon>Dreissenidae</taxon>
        <taxon>Dreissena</taxon>
    </lineage>
</organism>
<keyword evidence="2" id="KW-1185">Reference proteome</keyword>
<dbReference type="AlphaFoldDB" id="A0A9D4L4S4"/>
<reference evidence="1" key="1">
    <citation type="journal article" date="2019" name="bioRxiv">
        <title>The Genome of the Zebra Mussel, Dreissena polymorpha: A Resource for Invasive Species Research.</title>
        <authorList>
            <person name="McCartney M.A."/>
            <person name="Auch B."/>
            <person name="Kono T."/>
            <person name="Mallez S."/>
            <person name="Zhang Y."/>
            <person name="Obille A."/>
            <person name="Becker A."/>
            <person name="Abrahante J.E."/>
            <person name="Garbe J."/>
            <person name="Badalamenti J.P."/>
            <person name="Herman A."/>
            <person name="Mangelson H."/>
            <person name="Liachko I."/>
            <person name="Sullivan S."/>
            <person name="Sone E.D."/>
            <person name="Koren S."/>
            <person name="Silverstein K.A.T."/>
            <person name="Beckman K.B."/>
            <person name="Gohl D.M."/>
        </authorList>
    </citation>
    <scope>NUCLEOTIDE SEQUENCE</scope>
    <source>
        <strain evidence="1">Duluth1</strain>
        <tissue evidence="1">Whole animal</tissue>
    </source>
</reference>
<sequence>MVVCAKKTGNRGVLWIFKRSISMQPVRPTIPLPHSYRPAQFQLAKRRPFWMLGMGTIVYQYVKKTVI</sequence>
<gene>
    <name evidence="1" type="ORF">DPMN_094450</name>
</gene>
<dbReference type="Proteomes" id="UP000828390">
    <property type="component" value="Unassembled WGS sequence"/>
</dbReference>